<dbReference type="PANTHER" id="PTHR43779">
    <property type="entry name" value="DIOXYGENASE RV0097-RELATED"/>
    <property type="match status" value="1"/>
</dbReference>
<feature type="domain" description="TauD/TfdA-like" evidence="6">
    <location>
        <begin position="15"/>
        <end position="301"/>
    </location>
</feature>
<name>A0A9P4K881_9PLEO</name>
<organism evidence="7 8">
    <name type="scientific">Lojkania enalia</name>
    <dbReference type="NCBI Taxonomy" id="147567"/>
    <lineage>
        <taxon>Eukaryota</taxon>
        <taxon>Fungi</taxon>
        <taxon>Dikarya</taxon>
        <taxon>Ascomycota</taxon>
        <taxon>Pezizomycotina</taxon>
        <taxon>Dothideomycetes</taxon>
        <taxon>Pleosporomycetidae</taxon>
        <taxon>Pleosporales</taxon>
        <taxon>Pleosporales incertae sedis</taxon>
        <taxon>Lojkania</taxon>
    </lineage>
</organism>
<dbReference type="GO" id="GO:0051213">
    <property type="term" value="F:dioxygenase activity"/>
    <property type="evidence" value="ECO:0007669"/>
    <property type="project" value="UniProtKB-KW"/>
</dbReference>
<comment type="caution">
    <text evidence="7">The sequence shown here is derived from an EMBL/GenBank/DDBJ whole genome shotgun (WGS) entry which is preliminary data.</text>
</comment>
<dbReference type="Gene3D" id="3.60.130.10">
    <property type="entry name" value="Clavaminate synthase-like"/>
    <property type="match status" value="1"/>
</dbReference>
<dbReference type="InterPro" id="IPR042098">
    <property type="entry name" value="TauD-like_sf"/>
</dbReference>
<dbReference type="Proteomes" id="UP000800093">
    <property type="component" value="Unassembled WGS sequence"/>
</dbReference>
<dbReference type="AlphaFoldDB" id="A0A9P4K881"/>
<keyword evidence="3 7" id="KW-0223">Dioxygenase</keyword>
<proteinExistence type="inferred from homology"/>
<dbReference type="InterPro" id="IPR051178">
    <property type="entry name" value="TfdA_dioxygenase"/>
</dbReference>
<accession>A0A9P4K881</accession>
<evidence type="ECO:0000313" key="8">
    <source>
        <dbReference type="Proteomes" id="UP000800093"/>
    </source>
</evidence>
<protein>
    <submittedName>
        <fullName evidence="7">Taurine catabolism dioxygenase</fullName>
    </submittedName>
</protein>
<dbReference type="GO" id="GO:0046872">
    <property type="term" value="F:metal ion binding"/>
    <property type="evidence" value="ECO:0007669"/>
    <property type="project" value="UniProtKB-KW"/>
</dbReference>
<keyword evidence="5" id="KW-0408">Iron</keyword>
<dbReference type="OrthoDB" id="5818554at2759"/>
<dbReference type="InterPro" id="IPR003819">
    <property type="entry name" value="TauD/TfdA-like"/>
</dbReference>
<evidence type="ECO:0000256" key="4">
    <source>
        <dbReference type="ARBA" id="ARBA00023002"/>
    </source>
</evidence>
<keyword evidence="2" id="KW-0479">Metal-binding</keyword>
<sequence>MPGLLQDTPFQTITVKELHPTYVAEIHGADFENMSDEQFREIKAAMAKYGVLVFRKTGLTDDQHVAFSARIGELDNVKRYLTGGRKLRYKHVELFDAGNVDDEGNAIHPDSPRSHYNKGNALFHVDSSFNPRRASWSLLHAVKLPPPGTGGETEFADTRTAWDELDENFKKELLKKNYIGAHTLLHSRKMGSPEFFKDLDPTSQPMTRHRLVQIHEPSGRTNLYIAAHCHHLETDDGPIPKEESDALLKKLMDYVTQPKYVISVEWHQEGDLVAWDNTCVMHRATGGSFEGKYIRDMRRTTVHDDSPTAWGLNIGQEARGFNLQKTMGQGQVEEPQAVKASA</sequence>
<keyword evidence="8" id="KW-1185">Reference proteome</keyword>
<evidence type="ECO:0000313" key="7">
    <source>
        <dbReference type="EMBL" id="KAF2263888.1"/>
    </source>
</evidence>
<evidence type="ECO:0000256" key="3">
    <source>
        <dbReference type="ARBA" id="ARBA00022964"/>
    </source>
</evidence>
<evidence type="ECO:0000256" key="1">
    <source>
        <dbReference type="ARBA" id="ARBA00005896"/>
    </source>
</evidence>
<dbReference type="EMBL" id="ML986621">
    <property type="protein sequence ID" value="KAF2263888.1"/>
    <property type="molecule type" value="Genomic_DNA"/>
</dbReference>
<dbReference type="SUPFAM" id="SSF51197">
    <property type="entry name" value="Clavaminate synthase-like"/>
    <property type="match status" value="1"/>
</dbReference>
<keyword evidence="4" id="KW-0560">Oxidoreductase</keyword>
<dbReference type="PANTHER" id="PTHR43779:SF3">
    <property type="entry name" value="(3R)-3-[(CARBOXYMETHYL)AMINO]FATTY ACID OXYGENASE_DECARBOXYLASE"/>
    <property type="match status" value="1"/>
</dbReference>
<evidence type="ECO:0000256" key="2">
    <source>
        <dbReference type="ARBA" id="ARBA00022723"/>
    </source>
</evidence>
<dbReference type="Pfam" id="PF02668">
    <property type="entry name" value="TauD"/>
    <property type="match status" value="1"/>
</dbReference>
<evidence type="ECO:0000259" key="6">
    <source>
        <dbReference type="Pfam" id="PF02668"/>
    </source>
</evidence>
<evidence type="ECO:0000256" key="5">
    <source>
        <dbReference type="ARBA" id="ARBA00023004"/>
    </source>
</evidence>
<reference evidence="8" key="1">
    <citation type="journal article" date="2020" name="Stud. Mycol.">
        <title>101 Dothideomycetes genomes: A test case for predicting lifestyles and emergence of pathogens.</title>
        <authorList>
            <person name="Haridas S."/>
            <person name="Albert R."/>
            <person name="Binder M."/>
            <person name="Bloem J."/>
            <person name="LaButti K."/>
            <person name="Salamov A."/>
            <person name="Andreopoulos B."/>
            <person name="Baker S."/>
            <person name="Barry K."/>
            <person name="Bills G."/>
            <person name="Bluhm B."/>
            <person name="Cannon C."/>
            <person name="Castanera R."/>
            <person name="Culley D."/>
            <person name="Daum C."/>
            <person name="Ezra D."/>
            <person name="Gonzalez J."/>
            <person name="Henrissat B."/>
            <person name="Kuo A."/>
            <person name="Liang C."/>
            <person name="Lipzen A."/>
            <person name="Lutzoni F."/>
            <person name="Magnuson J."/>
            <person name="Mondo S."/>
            <person name="Nolan M."/>
            <person name="Ohm R."/>
            <person name="Pangilinan J."/>
            <person name="Park H.-J."/>
            <person name="Ramirez L."/>
            <person name="Alfaro M."/>
            <person name="Sun H."/>
            <person name="Tritt A."/>
            <person name="Yoshinaga Y."/>
            <person name="Zwiers L.-H."/>
            <person name="Turgeon B."/>
            <person name="Goodwin S."/>
            <person name="Spatafora J."/>
            <person name="Crous P."/>
            <person name="Grigoriev I."/>
        </authorList>
    </citation>
    <scope>NUCLEOTIDE SEQUENCE [LARGE SCALE GENOMIC DNA]</scope>
    <source>
        <strain evidence="8">CBS 304.66</strain>
    </source>
</reference>
<gene>
    <name evidence="7" type="ORF">CC78DRAFT_581005</name>
</gene>
<comment type="similarity">
    <text evidence="1">Belongs to the TfdA dioxygenase family.</text>
</comment>